<feature type="transmembrane region" description="Helical" evidence="5">
    <location>
        <begin position="6"/>
        <end position="30"/>
    </location>
</feature>
<dbReference type="InterPro" id="IPR017452">
    <property type="entry name" value="GPCR_Rhodpsn_7TM"/>
</dbReference>
<evidence type="ECO:0000256" key="3">
    <source>
        <dbReference type="ARBA" id="ARBA00022989"/>
    </source>
</evidence>
<feature type="transmembrane region" description="Helical" evidence="5">
    <location>
        <begin position="305"/>
        <end position="330"/>
    </location>
</feature>
<dbReference type="Pfam" id="PF00001">
    <property type="entry name" value="7tm_1"/>
    <property type="match status" value="1"/>
</dbReference>
<dbReference type="GO" id="GO:0016020">
    <property type="term" value="C:membrane"/>
    <property type="evidence" value="ECO:0007669"/>
    <property type="project" value="UniProtKB-SubCell"/>
</dbReference>
<dbReference type="CDD" id="cd14978">
    <property type="entry name" value="7tmA_FMRFamide_R-like"/>
    <property type="match status" value="1"/>
</dbReference>
<protein>
    <recommendedName>
        <fullName evidence="6">G-protein coupled receptors family 1 profile domain-containing protein</fullName>
    </recommendedName>
</protein>
<feature type="transmembrane region" description="Helical" evidence="5">
    <location>
        <begin position="90"/>
        <end position="108"/>
    </location>
</feature>
<evidence type="ECO:0000313" key="8">
    <source>
        <dbReference type="Proteomes" id="UP001497525"/>
    </source>
</evidence>
<dbReference type="Proteomes" id="UP001497525">
    <property type="component" value="Unassembled WGS sequence"/>
</dbReference>
<evidence type="ECO:0000259" key="6">
    <source>
        <dbReference type="PROSITE" id="PS50262"/>
    </source>
</evidence>
<keyword evidence="2 5" id="KW-0812">Transmembrane</keyword>
<dbReference type="PRINTS" id="PR00237">
    <property type="entry name" value="GPCRRHODOPSN"/>
</dbReference>
<evidence type="ECO:0000256" key="1">
    <source>
        <dbReference type="ARBA" id="ARBA00004370"/>
    </source>
</evidence>
<dbReference type="EMBL" id="CAXLJL010000168">
    <property type="protein sequence ID" value="CAL5133967.1"/>
    <property type="molecule type" value="Genomic_DNA"/>
</dbReference>
<comment type="caution">
    <text evidence="7">The sequence shown here is derived from an EMBL/GenBank/DDBJ whole genome shotgun (WGS) entry which is preliminary data.</text>
</comment>
<dbReference type="AlphaFoldDB" id="A0AAV2TCI6"/>
<evidence type="ECO:0000256" key="5">
    <source>
        <dbReference type="SAM" id="Phobius"/>
    </source>
</evidence>
<keyword evidence="3 5" id="KW-1133">Transmembrane helix</keyword>
<dbReference type="InterPro" id="IPR052954">
    <property type="entry name" value="GPCR-Ligand_Int"/>
</dbReference>
<organism evidence="7 8">
    <name type="scientific">Calicophoron daubneyi</name>
    <name type="common">Rumen fluke</name>
    <name type="synonym">Paramphistomum daubneyi</name>
    <dbReference type="NCBI Taxonomy" id="300641"/>
    <lineage>
        <taxon>Eukaryota</taxon>
        <taxon>Metazoa</taxon>
        <taxon>Spiralia</taxon>
        <taxon>Lophotrochozoa</taxon>
        <taxon>Platyhelminthes</taxon>
        <taxon>Trematoda</taxon>
        <taxon>Digenea</taxon>
        <taxon>Plagiorchiida</taxon>
        <taxon>Pronocephalata</taxon>
        <taxon>Paramphistomoidea</taxon>
        <taxon>Paramphistomidae</taxon>
        <taxon>Calicophoron</taxon>
    </lineage>
</organism>
<feature type="transmembrane region" description="Helical" evidence="5">
    <location>
        <begin position="147"/>
        <end position="169"/>
    </location>
</feature>
<feature type="transmembrane region" description="Helical" evidence="5">
    <location>
        <begin position="262"/>
        <end position="285"/>
    </location>
</feature>
<dbReference type="InterPro" id="IPR000276">
    <property type="entry name" value="GPCR_Rhodpsn"/>
</dbReference>
<proteinExistence type="predicted"/>
<dbReference type="SUPFAM" id="SSF81321">
    <property type="entry name" value="Family A G protein-coupled receptor-like"/>
    <property type="match status" value="1"/>
</dbReference>
<accession>A0AAV2TCI6</accession>
<comment type="subcellular location">
    <subcellularLocation>
        <location evidence="1">Membrane</location>
    </subcellularLocation>
</comment>
<dbReference type="GO" id="GO:0004930">
    <property type="term" value="F:G protein-coupled receptor activity"/>
    <property type="evidence" value="ECO:0007669"/>
    <property type="project" value="InterPro"/>
</dbReference>
<gene>
    <name evidence="7" type="ORF">CDAUBV1_LOCUS7180</name>
</gene>
<dbReference type="PANTHER" id="PTHR46641">
    <property type="entry name" value="FMRFAMIDE RECEPTOR-RELATED"/>
    <property type="match status" value="1"/>
</dbReference>
<reference evidence="7" key="1">
    <citation type="submission" date="2024-06" db="EMBL/GenBank/DDBJ databases">
        <authorList>
            <person name="Liu X."/>
            <person name="Lenzi L."/>
            <person name="Haldenby T S."/>
            <person name="Uol C."/>
        </authorList>
    </citation>
    <scope>NUCLEOTIDE SEQUENCE</scope>
</reference>
<dbReference type="PANTHER" id="PTHR46641:SF2">
    <property type="entry name" value="FMRFAMIDE RECEPTOR"/>
    <property type="match status" value="1"/>
</dbReference>
<sequence length="410" mass="46303">MSSSTNVYLTAVALCDLHYLLFSCLFSLWIYKSMHRVAIYAYSITFIHGTANLFSNTTTWLTVCFTMERYVAVSFPMLGRRICTQKRARYAVIAISLVSLLFTFPDYLKYRVIIRGNYTTEDNRTVIVYGLEESEYLPYLVAFGYDYFNQIIFVLIPMLLLILFNSLLIRSVLKANKGRKGLVQHTGSDRGNREFSSLRERGTYSETYQRAPVMVKEALGASIRATVELTTNITQSFTQPGKLKVQPSTHSRRPILGEQHRITLMLITIVIAFVILQLPSIVPTIQKNLSAAGVLEETPFLLACLHIYSNFSNVLLIINAAMNFVFYSLFSAKFRQTFCMLFQRCQCSEIKTQKSTTTSATTRAKPTEMDCLLTEQKPTQRSHAIICRGAANKVAGGRDPSEQSSAPDST</sequence>
<evidence type="ECO:0000313" key="7">
    <source>
        <dbReference type="EMBL" id="CAL5133967.1"/>
    </source>
</evidence>
<name>A0AAV2TCI6_CALDB</name>
<evidence type="ECO:0000256" key="4">
    <source>
        <dbReference type="ARBA" id="ARBA00023136"/>
    </source>
</evidence>
<dbReference type="PROSITE" id="PS50262">
    <property type="entry name" value="G_PROTEIN_RECEP_F1_2"/>
    <property type="match status" value="1"/>
</dbReference>
<dbReference type="Gene3D" id="1.20.1070.10">
    <property type="entry name" value="Rhodopsin 7-helix transmembrane proteins"/>
    <property type="match status" value="1"/>
</dbReference>
<keyword evidence="4 5" id="KW-0472">Membrane</keyword>
<evidence type="ECO:0000256" key="2">
    <source>
        <dbReference type="ARBA" id="ARBA00022692"/>
    </source>
</evidence>
<feature type="domain" description="G-protein coupled receptors family 1 profile" evidence="6">
    <location>
        <begin position="1"/>
        <end position="327"/>
    </location>
</feature>